<reference evidence="1 2" key="1">
    <citation type="journal article" date="2019" name="Nat. Ecol. Evol.">
        <title>Megaphylogeny resolves global patterns of mushroom evolution.</title>
        <authorList>
            <person name="Varga T."/>
            <person name="Krizsan K."/>
            <person name="Foldi C."/>
            <person name="Dima B."/>
            <person name="Sanchez-Garcia M."/>
            <person name="Sanchez-Ramirez S."/>
            <person name="Szollosi G.J."/>
            <person name="Szarkandi J.G."/>
            <person name="Papp V."/>
            <person name="Albert L."/>
            <person name="Andreopoulos W."/>
            <person name="Angelini C."/>
            <person name="Antonin V."/>
            <person name="Barry K.W."/>
            <person name="Bougher N.L."/>
            <person name="Buchanan P."/>
            <person name="Buyck B."/>
            <person name="Bense V."/>
            <person name="Catcheside P."/>
            <person name="Chovatia M."/>
            <person name="Cooper J."/>
            <person name="Damon W."/>
            <person name="Desjardin D."/>
            <person name="Finy P."/>
            <person name="Geml J."/>
            <person name="Haridas S."/>
            <person name="Hughes K."/>
            <person name="Justo A."/>
            <person name="Karasinski D."/>
            <person name="Kautmanova I."/>
            <person name="Kiss B."/>
            <person name="Kocsube S."/>
            <person name="Kotiranta H."/>
            <person name="LaButti K.M."/>
            <person name="Lechner B.E."/>
            <person name="Liimatainen K."/>
            <person name="Lipzen A."/>
            <person name="Lukacs Z."/>
            <person name="Mihaltcheva S."/>
            <person name="Morgado L.N."/>
            <person name="Niskanen T."/>
            <person name="Noordeloos M.E."/>
            <person name="Ohm R.A."/>
            <person name="Ortiz-Santana B."/>
            <person name="Ovrebo C."/>
            <person name="Racz N."/>
            <person name="Riley R."/>
            <person name="Savchenko A."/>
            <person name="Shiryaev A."/>
            <person name="Soop K."/>
            <person name="Spirin V."/>
            <person name="Szebenyi C."/>
            <person name="Tomsovsky M."/>
            <person name="Tulloss R.E."/>
            <person name="Uehling J."/>
            <person name="Grigoriev I.V."/>
            <person name="Vagvolgyi C."/>
            <person name="Papp T."/>
            <person name="Martin F.M."/>
            <person name="Miettinen O."/>
            <person name="Hibbett D.S."/>
            <person name="Nagy L.G."/>
        </authorList>
    </citation>
    <scope>NUCLEOTIDE SEQUENCE [LARGE SCALE GENOMIC DNA]</scope>
    <source>
        <strain evidence="1 2">NL-1719</strain>
    </source>
</reference>
<evidence type="ECO:0000313" key="2">
    <source>
        <dbReference type="Proteomes" id="UP000308600"/>
    </source>
</evidence>
<proteinExistence type="predicted"/>
<sequence>MRFQDAFRIDTLDTKVIIKDHYQRILNSEKTFSDDNSTFIFAPSFRSRNTLKSVQQMDDNLKLIILGTTKAIAGIPPEDRTWQNIVATLQNASLIEPCGEEINESYKRTKQLKGFIKFDGSPNPDIVNEVETWIQDLISGNDILDATMIDAKEPAKTLAQSGAATFKLGLGLPSATFYTEESRETVCEIGVLRYPDNDHPYFKLFRIKVLTLSSCRRVFLYQHDNNSVTIDLVTRRYKPRVSILDMIKKETRLAAVKEAESLLLGLENEKRRVIKAEREKDSETLFLA</sequence>
<keyword evidence="2" id="KW-1185">Reference proteome</keyword>
<dbReference type="EMBL" id="ML208672">
    <property type="protein sequence ID" value="TFK61311.1"/>
    <property type="molecule type" value="Genomic_DNA"/>
</dbReference>
<name>A0ACD3A6L7_9AGAR</name>
<gene>
    <name evidence="1" type="ORF">BDN72DRAFT_849801</name>
</gene>
<evidence type="ECO:0000313" key="1">
    <source>
        <dbReference type="EMBL" id="TFK61311.1"/>
    </source>
</evidence>
<organism evidence="1 2">
    <name type="scientific">Pluteus cervinus</name>
    <dbReference type="NCBI Taxonomy" id="181527"/>
    <lineage>
        <taxon>Eukaryota</taxon>
        <taxon>Fungi</taxon>
        <taxon>Dikarya</taxon>
        <taxon>Basidiomycota</taxon>
        <taxon>Agaricomycotina</taxon>
        <taxon>Agaricomycetes</taxon>
        <taxon>Agaricomycetidae</taxon>
        <taxon>Agaricales</taxon>
        <taxon>Pluteineae</taxon>
        <taxon>Pluteaceae</taxon>
        <taxon>Pluteus</taxon>
    </lineage>
</organism>
<dbReference type="Proteomes" id="UP000308600">
    <property type="component" value="Unassembled WGS sequence"/>
</dbReference>
<protein>
    <submittedName>
        <fullName evidence="1">Uncharacterized protein</fullName>
    </submittedName>
</protein>
<accession>A0ACD3A6L7</accession>